<protein>
    <recommendedName>
        <fullName evidence="1 6">Peptidyl-tRNA hydrolase</fullName>
        <ecNumber evidence="1 6">3.1.1.29</ecNumber>
    </recommendedName>
</protein>
<dbReference type="Proteomes" id="UP001162090">
    <property type="component" value="Chromosome 15"/>
</dbReference>
<dbReference type="PANTHER" id="PTHR17224">
    <property type="entry name" value="PEPTIDYL-TRNA HYDROLASE"/>
    <property type="match status" value="1"/>
</dbReference>
<dbReference type="GO" id="GO:0000049">
    <property type="term" value="F:tRNA binding"/>
    <property type="evidence" value="ECO:0007669"/>
    <property type="project" value="UniProtKB-KW"/>
</dbReference>
<dbReference type="PROSITE" id="PS01195">
    <property type="entry name" value="PEPT_TRNA_HYDROL_1"/>
    <property type="match status" value="1"/>
</dbReference>
<dbReference type="PANTHER" id="PTHR17224:SF1">
    <property type="entry name" value="PEPTIDYL-TRNA HYDROLASE"/>
    <property type="match status" value="1"/>
</dbReference>
<proteinExistence type="inferred from homology"/>
<dbReference type="FunFam" id="3.40.50.1470:FF:000006">
    <property type="entry name" value="Peptidyl-tRNA hydrolase"/>
    <property type="match status" value="1"/>
</dbReference>
<dbReference type="NCBIfam" id="TIGR00447">
    <property type="entry name" value="pth"/>
    <property type="match status" value="1"/>
</dbReference>
<dbReference type="SUPFAM" id="SSF53178">
    <property type="entry name" value="Peptidyl-tRNA hydrolase-like"/>
    <property type="match status" value="1"/>
</dbReference>
<gene>
    <name evidence="8" type="primary">SUVC15G3480</name>
    <name evidence="8" type="ORF">SUVC_15G3480</name>
</gene>
<organism evidence="8 9">
    <name type="scientific">Saccharomyces uvarum</name>
    <name type="common">Yeast</name>
    <name type="synonym">Saccharomyces bayanus var. uvarum</name>
    <dbReference type="NCBI Taxonomy" id="230603"/>
    <lineage>
        <taxon>Eukaryota</taxon>
        <taxon>Fungi</taxon>
        <taxon>Dikarya</taxon>
        <taxon>Ascomycota</taxon>
        <taxon>Saccharomycotina</taxon>
        <taxon>Saccharomycetes</taxon>
        <taxon>Saccharomycetales</taxon>
        <taxon>Saccharomycetaceae</taxon>
        <taxon>Saccharomyces</taxon>
    </lineage>
</organism>
<dbReference type="PROSITE" id="PS01196">
    <property type="entry name" value="PEPT_TRNA_HYDROL_2"/>
    <property type="match status" value="1"/>
</dbReference>
<dbReference type="InterPro" id="IPR036416">
    <property type="entry name" value="Pept_tRNA_hydro_sf"/>
</dbReference>
<dbReference type="CDD" id="cd00462">
    <property type="entry name" value="PTH"/>
    <property type="match status" value="1"/>
</dbReference>
<sequence length="190" mass="21109">MSGKWRLILTGIGNPEPQYARTRHNVGLYMLELMRKRLGLQDRAYSPVPHTGGKVHYIEGEHCTLLKSDGQYMNLSGEQVCKVWARYAKYQARHVVLHDELSVACGRVQLRAANASIRGHNGLRSLVQCSGGRVPFARLAVGIGRDPGSHSRDPASVSRWVLGTLTPQEQHTLLTESEPAAWRALAQYVS</sequence>
<dbReference type="AlphaFoldDB" id="A0AA35NKU5"/>
<dbReference type="EMBL" id="OX365926">
    <property type="protein sequence ID" value="CAI4052166.1"/>
    <property type="molecule type" value="Genomic_DNA"/>
</dbReference>
<dbReference type="Pfam" id="PF01195">
    <property type="entry name" value="Pept_tRNA_hydro"/>
    <property type="match status" value="1"/>
</dbReference>
<evidence type="ECO:0000256" key="6">
    <source>
        <dbReference type="RuleBase" id="RU000673"/>
    </source>
</evidence>
<evidence type="ECO:0000256" key="5">
    <source>
        <dbReference type="ARBA" id="ARBA00038063"/>
    </source>
</evidence>
<accession>A0AA35NKU5</accession>
<evidence type="ECO:0000256" key="2">
    <source>
        <dbReference type="ARBA" id="ARBA00022555"/>
    </source>
</evidence>
<evidence type="ECO:0000256" key="3">
    <source>
        <dbReference type="ARBA" id="ARBA00022801"/>
    </source>
</evidence>
<keyword evidence="3 6" id="KW-0378">Hydrolase</keyword>
<evidence type="ECO:0000256" key="1">
    <source>
        <dbReference type="ARBA" id="ARBA00013260"/>
    </source>
</evidence>
<dbReference type="InterPro" id="IPR018171">
    <property type="entry name" value="Pept_tRNA_hydro_CS"/>
</dbReference>
<name>A0AA35NKU5_SACUV</name>
<evidence type="ECO:0000256" key="4">
    <source>
        <dbReference type="ARBA" id="ARBA00022884"/>
    </source>
</evidence>
<keyword evidence="2" id="KW-0820">tRNA-binding</keyword>
<evidence type="ECO:0000313" key="9">
    <source>
        <dbReference type="Proteomes" id="UP001162090"/>
    </source>
</evidence>
<comment type="catalytic activity">
    <reaction evidence="6">
        <text>an N-acyl-L-alpha-aminoacyl-tRNA + H2O = an N-acyl-L-amino acid + a tRNA + H(+)</text>
        <dbReference type="Rhea" id="RHEA:54448"/>
        <dbReference type="Rhea" id="RHEA-COMP:10123"/>
        <dbReference type="Rhea" id="RHEA-COMP:13883"/>
        <dbReference type="ChEBI" id="CHEBI:15377"/>
        <dbReference type="ChEBI" id="CHEBI:15378"/>
        <dbReference type="ChEBI" id="CHEBI:59874"/>
        <dbReference type="ChEBI" id="CHEBI:78442"/>
        <dbReference type="ChEBI" id="CHEBI:138191"/>
        <dbReference type="EC" id="3.1.1.29"/>
    </reaction>
</comment>
<comment type="similarity">
    <text evidence="5 7">Belongs to the PTH family.</text>
</comment>
<dbReference type="Gene3D" id="3.40.50.1470">
    <property type="entry name" value="Peptidyl-tRNA hydrolase"/>
    <property type="match status" value="1"/>
</dbReference>
<evidence type="ECO:0000256" key="7">
    <source>
        <dbReference type="RuleBase" id="RU004320"/>
    </source>
</evidence>
<keyword evidence="4" id="KW-0694">RNA-binding</keyword>
<dbReference type="EC" id="3.1.1.29" evidence="1 6"/>
<dbReference type="InterPro" id="IPR001328">
    <property type="entry name" value="Pept_tRNA_hydro"/>
</dbReference>
<dbReference type="GO" id="GO:0004045">
    <property type="term" value="F:peptidyl-tRNA hydrolase activity"/>
    <property type="evidence" value="ECO:0007669"/>
    <property type="project" value="UniProtKB-EC"/>
</dbReference>
<reference evidence="8" key="1">
    <citation type="submission" date="2022-10" db="EMBL/GenBank/DDBJ databases">
        <authorList>
            <person name="Byrne P K."/>
        </authorList>
    </citation>
    <scope>NUCLEOTIDE SEQUENCE</scope>
    <source>
        <strain evidence="8">CBS7001</strain>
    </source>
</reference>
<evidence type="ECO:0000313" key="8">
    <source>
        <dbReference type="EMBL" id="CAI4052166.1"/>
    </source>
</evidence>